<keyword evidence="4" id="KW-1185">Reference proteome</keyword>
<evidence type="ECO:0000313" key="3">
    <source>
        <dbReference type="EMBL" id="MEJ8825936.1"/>
    </source>
</evidence>
<dbReference type="InterPro" id="IPR051262">
    <property type="entry name" value="SMP-30/CGR1_Lactonase"/>
</dbReference>
<protein>
    <submittedName>
        <fullName evidence="3">SMP-30/gluconolactonase/LRE family protein</fullName>
    </submittedName>
</protein>
<dbReference type="RefSeq" id="WP_340366969.1">
    <property type="nucleotide sequence ID" value="NZ_JBBKZV010000027.1"/>
</dbReference>
<dbReference type="PANTHER" id="PTHR47572:SF4">
    <property type="entry name" value="LACTONASE DRP35"/>
    <property type="match status" value="1"/>
</dbReference>
<gene>
    <name evidence="3" type="ORF">WKW80_28555</name>
</gene>
<keyword evidence="1" id="KW-0378">Hydrolase</keyword>
<evidence type="ECO:0000259" key="2">
    <source>
        <dbReference type="Pfam" id="PF08450"/>
    </source>
</evidence>
<evidence type="ECO:0000256" key="1">
    <source>
        <dbReference type="ARBA" id="ARBA00022801"/>
    </source>
</evidence>
<feature type="domain" description="SMP-30/Gluconolactonase/LRE-like region" evidence="2">
    <location>
        <begin position="50"/>
        <end position="315"/>
    </location>
</feature>
<dbReference type="InterPro" id="IPR013658">
    <property type="entry name" value="SGL"/>
</dbReference>
<dbReference type="SUPFAM" id="SSF63829">
    <property type="entry name" value="Calcium-dependent phosphotriesterase"/>
    <property type="match status" value="1"/>
</dbReference>
<accession>A0ABU8W9G5</accession>
<evidence type="ECO:0000313" key="4">
    <source>
        <dbReference type="Proteomes" id="UP001363010"/>
    </source>
</evidence>
<organism evidence="3 4">
    <name type="scientific">Variovorax humicola</name>
    <dbReference type="NCBI Taxonomy" id="1769758"/>
    <lineage>
        <taxon>Bacteria</taxon>
        <taxon>Pseudomonadati</taxon>
        <taxon>Pseudomonadota</taxon>
        <taxon>Betaproteobacteria</taxon>
        <taxon>Burkholderiales</taxon>
        <taxon>Comamonadaceae</taxon>
        <taxon>Variovorax</taxon>
    </lineage>
</organism>
<proteinExistence type="predicted"/>
<dbReference type="EMBL" id="JBBKZV010000027">
    <property type="protein sequence ID" value="MEJ8825936.1"/>
    <property type="molecule type" value="Genomic_DNA"/>
</dbReference>
<reference evidence="3 4" key="1">
    <citation type="submission" date="2024-03" db="EMBL/GenBank/DDBJ databases">
        <title>Novel species of the genus Variovorax.</title>
        <authorList>
            <person name="Liu Q."/>
            <person name="Xin Y.-H."/>
        </authorList>
    </citation>
    <scope>NUCLEOTIDE SEQUENCE [LARGE SCALE GENOMIC DNA]</scope>
    <source>
        <strain evidence="3 4">KACC 18501</strain>
    </source>
</reference>
<comment type="caution">
    <text evidence="3">The sequence shown here is derived from an EMBL/GenBank/DDBJ whole genome shotgun (WGS) entry which is preliminary data.</text>
</comment>
<dbReference type="Gene3D" id="2.120.10.30">
    <property type="entry name" value="TolB, C-terminal domain"/>
    <property type="match status" value="1"/>
</dbReference>
<dbReference type="InterPro" id="IPR011042">
    <property type="entry name" value="6-blade_b-propeller_TolB-like"/>
</dbReference>
<name>A0ABU8W9G5_9BURK</name>
<dbReference type="Proteomes" id="UP001363010">
    <property type="component" value="Unassembled WGS sequence"/>
</dbReference>
<sequence>MNDLSAEARTGWAPTLRYPDPAVVVLDPSFLKYRLFAASVERLATGFRWMEGPVWFGDGRYLLASDVASNRIIRWDEVTGTASVFRESSNYANGNTRDCMGRLVTCEAAVTRRISRTEHDGRIVTLADRFEGKRLNSPNDIVCQSNGAIWFTDPPFQLGNNYEGRIAAQELPHAVYRIDPQGGALQRVIDDLTGPNGLCFSPDERTLYVVESRAEPSRRVWAYTVMDDGTLGGRRLHIDAQGPGAFDGIKCDEDGNIWAGWGSNGSADADAEALDGVMVFNPEGRAIGHVRLPERCANLCFGGADNNRLFMASSHSIYALYVNTRGAERR</sequence>
<dbReference type="PANTHER" id="PTHR47572">
    <property type="entry name" value="LIPOPROTEIN-RELATED"/>
    <property type="match status" value="1"/>
</dbReference>
<dbReference type="Pfam" id="PF08450">
    <property type="entry name" value="SGL"/>
    <property type="match status" value="1"/>
</dbReference>